<evidence type="ECO:0000313" key="2">
    <source>
        <dbReference type="EMBL" id="MBO0939073.1"/>
    </source>
</evidence>
<sequence length="118" mass="13294">METTQEQTKNAEDQPATDTPEATATKTGNTSSLYPQVHNEADIEEVIKRNAWLTQNYNDLSKKVDALTKQTSESLTQALVQAIHKLTDDLPGRQNNQPTDNLKKRLEVLRTNYPNTLI</sequence>
<feature type="region of interest" description="Disordered" evidence="1">
    <location>
        <begin position="1"/>
        <end position="35"/>
    </location>
</feature>
<dbReference type="Proteomes" id="UP000664034">
    <property type="component" value="Unassembled WGS sequence"/>
</dbReference>
<evidence type="ECO:0000313" key="3">
    <source>
        <dbReference type="Proteomes" id="UP000664034"/>
    </source>
</evidence>
<reference evidence="2" key="1">
    <citation type="submission" date="2021-03" db="EMBL/GenBank/DDBJ databases">
        <title>Fibrella sp. HMF5335 genome sequencing and assembly.</title>
        <authorList>
            <person name="Kang H."/>
            <person name="Kim H."/>
            <person name="Bae S."/>
            <person name="Joh K."/>
        </authorList>
    </citation>
    <scope>NUCLEOTIDE SEQUENCE</scope>
    <source>
        <strain evidence="2">HMF5335</strain>
    </source>
</reference>
<gene>
    <name evidence="2" type="ORF">J2I47_21140</name>
</gene>
<comment type="caution">
    <text evidence="2">The sequence shown here is derived from an EMBL/GenBank/DDBJ whole genome shotgun (WGS) entry which is preliminary data.</text>
</comment>
<evidence type="ECO:0000256" key="1">
    <source>
        <dbReference type="SAM" id="MobiDB-lite"/>
    </source>
</evidence>
<accession>A0A939GJQ7</accession>
<feature type="compositionally biased region" description="Polar residues" evidence="1">
    <location>
        <begin position="16"/>
        <end position="34"/>
    </location>
</feature>
<protein>
    <submittedName>
        <fullName evidence="2">Uncharacterized protein</fullName>
    </submittedName>
</protein>
<organism evidence="2 3">
    <name type="scientific">Fibrella rubiginis</name>
    <dbReference type="NCBI Taxonomy" id="2817060"/>
    <lineage>
        <taxon>Bacteria</taxon>
        <taxon>Pseudomonadati</taxon>
        <taxon>Bacteroidota</taxon>
        <taxon>Cytophagia</taxon>
        <taxon>Cytophagales</taxon>
        <taxon>Spirosomataceae</taxon>
        <taxon>Fibrella</taxon>
    </lineage>
</organism>
<dbReference type="AlphaFoldDB" id="A0A939GJQ7"/>
<dbReference type="RefSeq" id="WP_207366608.1">
    <property type="nucleotide sequence ID" value="NZ_JAFMYV010000012.1"/>
</dbReference>
<proteinExistence type="predicted"/>
<name>A0A939GJQ7_9BACT</name>
<dbReference type="EMBL" id="JAFMYV010000012">
    <property type="protein sequence ID" value="MBO0939073.1"/>
    <property type="molecule type" value="Genomic_DNA"/>
</dbReference>
<keyword evidence="3" id="KW-1185">Reference proteome</keyword>